<organism evidence="2 3">
    <name type="scientific">Pseudoclavibacter albus</name>
    <dbReference type="NCBI Taxonomy" id="272241"/>
    <lineage>
        <taxon>Bacteria</taxon>
        <taxon>Bacillati</taxon>
        <taxon>Actinomycetota</taxon>
        <taxon>Actinomycetes</taxon>
        <taxon>Micrococcales</taxon>
        <taxon>Microbacteriaceae</taxon>
        <taxon>Pseudoclavibacter</taxon>
    </lineage>
</organism>
<dbReference type="RefSeq" id="WP_260103683.1">
    <property type="nucleotide sequence ID" value="NZ_JALXSQ010000003.1"/>
</dbReference>
<keyword evidence="1" id="KW-0175">Coiled coil</keyword>
<comment type="caution">
    <text evidence="2">The sequence shown here is derived from an EMBL/GenBank/DDBJ whole genome shotgun (WGS) entry which is preliminary data.</text>
</comment>
<gene>
    <name evidence="2" type="ORF">M3D15_01185</name>
</gene>
<accession>A0ABT2HUH6</accession>
<feature type="coiled-coil region" evidence="1">
    <location>
        <begin position="328"/>
        <end position="392"/>
    </location>
</feature>
<evidence type="ECO:0000256" key="1">
    <source>
        <dbReference type="SAM" id="Coils"/>
    </source>
</evidence>
<dbReference type="Proteomes" id="UP001525379">
    <property type="component" value="Unassembled WGS sequence"/>
</dbReference>
<keyword evidence="3" id="KW-1185">Reference proteome</keyword>
<evidence type="ECO:0000313" key="2">
    <source>
        <dbReference type="EMBL" id="MCT2041959.1"/>
    </source>
</evidence>
<protein>
    <submittedName>
        <fullName evidence="2">DUF349 domain-containing protein</fullName>
    </submittedName>
</protein>
<name>A0ABT2HUH6_9MICO</name>
<dbReference type="EMBL" id="JALXSQ010000003">
    <property type="protein sequence ID" value="MCT2041959.1"/>
    <property type="molecule type" value="Genomic_DNA"/>
</dbReference>
<dbReference type="InterPro" id="IPR007139">
    <property type="entry name" value="DUF349"/>
</dbReference>
<sequence>MSALPENQWGRVDEDGTVYVIENGTERVVGQYPDGTPDEALAYFVRKFQDLEGQLVLLEQRVRNGAPAQDVAKSVAHLKEQLDGANAVGDLASLSARLEALGGTVTELSKEQQEAQAAELAEALAHREAIVVEIEQLAAQNPKQIQWKQTTAKIDELFARWQNHQQTGPRLPKQEANALWKRFRTARTTLDTERRTFFAELDAQHKQARDAKQKLIQRAEELAPRGADAIPDYRRLLDEWKAAGRAGRKHDDALWAKFKAAGDVLFQAKQEILEKEDEEFTGNLELKEALLVEAKPILEMTDRKAAREKLIDIQRRWDEIGKVPRGRFRQIEDELRQIEQHVRKLDDEHWRNADPEKKARSAGLRGQLEEAIEKLEAERAEAEAKGDAAGVKAAEEALEARRVWLGALGN</sequence>
<dbReference type="Pfam" id="PF03993">
    <property type="entry name" value="DUF349"/>
    <property type="match status" value="3"/>
</dbReference>
<evidence type="ECO:0000313" key="3">
    <source>
        <dbReference type="Proteomes" id="UP001525379"/>
    </source>
</evidence>
<reference evidence="2 3" key="1">
    <citation type="submission" date="2022-04" db="EMBL/GenBank/DDBJ databases">
        <title>Human microbiome associated bacterial genomes.</title>
        <authorList>
            <person name="Sandstrom S."/>
            <person name="Salamzade R."/>
            <person name="Kalan L.R."/>
        </authorList>
    </citation>
    <scope>NUCLEOTIDE SEQUENCE [LARGE SCALE GENOMIC DNA]</scope>
    <source>
        <strain evidence="3">p3-SID1799</strain>
    </source>
</reference>
<proteinExistence type="predicted"/>